<dbReference type="OrthoDB" id="2490003at2759"/>
<accession>A0A397UA28</accession>
<keyword evidence="2" id="KW-1185">Reference proteome</keyword>
<organism evidence="1 2">
    <name type="scientific">Gigaspora rosea</name>
    <dbReference type="NCBI Taxonomy" id="44941"/>
    <lineage>
        <taxon>Eukaryota</taxon>
        <taxon>Fungi</taxon>
        <taxon>Fungi incertae sedis</taxon>
        <taxon>Mucoromycota</taxon>
        <taxon>Glomeromycotina</taxon>
        <taxon>Glomeromycetes</taxon>
        <taxon>Diversisporales</taxon>
        <taxon>Gigasporaceae</taxon>
        <taxon>Gigaspora</taxon>
    </lineage>
</organism>
<dbReference type="EMBL" id="QKWP01001959">
    <property type="protein sequence ID" value="RIB05579.1"/>
    <property type="molecule type" value="Genomic_DNA"/>
</dbReference>
<evidence type="ECO:0000313" key="2">
    <source>
        <dbReference type="Proteomes" id="UP000266673"/>
    </source>
</evidence>
<sequence length="93" mass="11540">QIQQLYYKYINKKQKLDNQFKIDAQLEIDQQQFQIQQNYQEDLNKQQTIETDDFDYNEEMELDIANEELYKQFIRENKNNSLFSSFNRMLKKI</sequence>
<proteinExistence type="predicted"/>
<name>A0A397UA28_9GLOM</name>
<protein>
    <submittedName>
        <fullName evidence="1">Uncharacterized protein</fullName>
    </submittedName>
</protein>
<comment type="caution">
    <text evidence="1">The sequence shown here is derived from an EMBL/GenBank/DDBJ whole genome shotgun (WGS) entry which is preliminary data.</text>
</comment>
<evidence type="ECO:0000313" key="1">
    <source>
        <dbReference type="EMBL" id="RIB05579.1"/>
    </source>
</evidence>
<feature type="non-terminal residue" evidence="1">
    <location>
        <position position="1"/>
    </location>
</feature>
<gene>
    <name evidence="1" type="ORF">C2G38_2219309</name>
</gene>
<dbReference type="Proteomes" id="UP000266673">
    <property type="component" value="Unassembled WGS sequence"/>
</dbReference>
<dbReference type="AlphaFoldDB" id="A0A397UA28"/>
<reference evidence="1 2" key="1">
    <citation type="submission" date="2018-06" db="EMBL/GenBank/DDBJ databases">
        <title>Comparative genomics reveals the genomic features of Rhizophagus irregularis, R. cerebriforme, R. diaphanum and Gigaspora rosea, and their symbiotic lifestyle signature.</title>
        <authorList>
            <person name="Morin E."/>
            <person name="San Clemente H."/>
            <person name="Chen E.C.H."/>
            <person name="De La Providencia I."/>
            <person name="Hainaut M."/>
            <person name="Kuo A."/>
            <person name="Kohler A."/>
            <person name="Murat C."/>
            <person name="Tang N."/>
            <person name="Roy S."/>
            <person name="Loubradou J."/>
            <person name="Henrissat B."/>
            <person name="Grigoriev I.V."/>
            <person name="Corradi N."/>
            <person name="Roux C."/>
            <person name="Martin F.M."/>
        </authorList>
    </citation>
    <scope>NUCLEOTIDE SEQUENCE [LARGE SCALE GENOMIC DNA]</scope>
    <source>
        <strain evidence="1 2">DAOM 194757</strain>
    </source>
</reference>